<gene>
    <name evidence="3" type="ORF">LTR16_005044</name>
</gene>
<evidence type="ECO:0000256" key="2">
    <source>
        <dbReference type="SAM" id="Phobius"/>
    </source>
</evidence>
<dbReference type="Proteomes" id="UP001357485">
    <property type="component" value="Unassembled WGS sequence"/>
</dbReference>
<reference evidence="3 4" key="1">
    <citation type="submission" date="2023-08" db="EMBL/GenBank/DDBJ databases">
        <title>Black Yeasts Isolated from many extreme environments.</title>
        <authorList>
            <person name="Coleine C."/>
            <person name="Stajich J.E."/>
            <person name="Selbmann L."/>
        </authorList>
    </citation>
    <scope>NUCLEOTIDE SEQUENCE [LARGE SCALE GENOMIC DNA]</scope>
    <source>
        <strain evidence="3 4">CCFEE 536</strain>
    </source>
</reference>
<protein>
    <submittedName>
        <fullName evidence="3">Uncharacterized protein</fullName>
    </submittedName>
</protein>
<dbReference type="InterPro" id="IPR021514">
    <property type="entry name" value="DUF3176"/>
</dbReference>
<keyword evidence="2" id="KW-0472">Membrane</keyword>
<evidence type="ECO:0000313" key="4">
    <source>
        <dbReference type="Proteomes" id="UP001357485"/>
    </source>
</evidence>
<feature type="region of interest" description="Disordered" evidence="1">
    <location>
        <begin position="1"/>
        <end position="25"/>
    </location>
</feature>
<dbReference type="PANTHER" id="PTHR35394">
    <property type="entry name" value="DUF3176 DOMAIN-CONTAINING PROTEIN"/>
    <property type="match status" value="1"/>
</dbReference>
<keyword evidence="4" id="KW-1185">Reference proteome</keyword>
<keyword evidence="2" id="KW-1133">Transmembrane helix</keyword>
<sequence>MSDMSCARDEHVTQSEGRSEKQDRHEIDLQHACREHVTAKQEKSWTRRTWNRFFDDWWAWELLGWLFSCTTVLSIVIILRVYDERPRTDWPEGITINTTVALLTTTAKLGLVAANSAALGQLRWNWYSKPHLLSDLKEFDDASRGSHWGSVQLLLKLH</sequence>
<feature type="non-terminal residue" evidence="3">
    <location>
        <position position="158"/>
    </location>
</feature>
<accession>A0ABR0M5Z1</accession>
<evidence type="ECO:0000313" key="3">
    <source>
        <dbReference type="EMBL" id="KAK5284699.1"/>
    </source>
</evidence>
<name>A0ABR0M5Z1_9PEZI</name>
<comment type="caution">
    <text evidence="3">The sequence shown here is derived from an EMBL/GenBank/DDBJ whole genome shotgun (WGS) entry which is preliminary data.</text>
</comment>
<evidence type="ECO:0000256" key="1">
    <source>
        <dbReference type="SAM" id="MobiDB-lite"/>
    </source>
</evidence>
<proteinExistence type="predicted"/>
<dbReference type="Pfam" id="PF11374">
    <property type="entry name" value="DUF3176"/>
    <property type="match status" value="1"/>
</dbReference>
<dbReference type="EMBL" id="JAVRRA010000759">
    <property type="protein sequence ID" value="KAK5284699.1"/>
    <property type="molecule type" value="Genomic_DNA"/>
</dbReference>
<keyword evidence="2" id="KW-0812">Transmembrane</keyword>
<feature type="transmembrane region" description="Helical" evidence="2">
    <location>
        <begin position="62"/>
        <end position="82"/>
    </location>
</feature>
<dbReference type="PANTHER" id="PTHR35394:SF5">
    <property type="entry name" value="DUF3176 DOMAIN-CONTAINING PROTEIN"/>
    <property type="match status" value="1"/>
</dbReference>
<organism evidence="3 4">
    <name type="scientific">Cryomyces antarcticus</name>
    <dbReference type="NCBI Taxonomy" id="329879"/>
    <lineage>
        <taxon>Eukaryota</taxon>
        <taxon>Fungi</taxon>
        <taxon>Dikarya</taxon>
        <taxon>Ascomycota</taxon>
        <taxon>Pezizomycotina</taxon>
        <taxon>Dothideomycetes</taxon>
        <taxon>Dothideomycetes incertae sedis</taxon>
        <taxon>Cryomyces</taxon>
    </lineage>
</organism>